<keyword evidence="3" id="KW-1185">Reference proteome</keyword>
<gene>
    <name evidence="2" type="ORF">EM308_05130</name>
</gene>
<protein>
    <submittedName>
        <fullName evidence="2">Uncharacterized protein</fullName>
    </submittedName>
</protein>
<dbReference type="AlphaFoldDB" id="A0AAC9N5W9"/>
<feature type="region of interest" description="Disordered" evidence="1">
    <location>
        <begin position="332"/>
        <end position="359"/>
    </location>
</feature>
<accession>A0AAC9N5W9</accession>
<dbReference type="KEGG" id="fgl:EM308_05130"/>
<dbReference type="EMBL" id="CP017479">
    <property type="protein sequence ID" value="AOW08939.1"/>
    <property type="molecule type" value="Genomic_DNA"/>
</dbReference>
<dbReference type="Proteomes" id="UP000175968">
    <property type="component" value="Chromosome"/>
</dbReference>
<evidence type="ECO:0000313" key="3">
    <source>
        <dbReference type="Proteomes" id="UP000175968"/>
    </source>
</evidence>
<proteinExistence type="predicted"/>
<evidence type="ECO:0000256" key="1">
    <source>
        <dbReference type="SAM" id="MobiDB-lite"/>
    </source>
</evidence>
<dbReference type="RefSeq" id="WP_035633469.1">
    <property type="nucleotide sequence ID" value="NZ_CP017479.1"/>
</dbReference>
<reference evidence="2 3" key="1">
    <citation type="submission" date="2016-10" db="EMBL/GenBank/DDBJ databases">
        <title>Flavobacterium gilvum sp. nov., isolated from stream water.</title>
        <authorList>
            <person name="Shin S.-K."/>
            <person name="Cho Y.-J."/>
            <person name="Yi H."/>
        </authorList>
    </citation>
    <scope>NUCLEOTIDE SEQUENCE [LARGE SCALE GENOMIC DNA]</scope>
    <source>
        <strain evidence="2 3">EM1308</strain>
    </source>
</reference>
<feature type="compositionally biased region" description="Acidic residues" evidence="1">
    <location>
        <begin position="337"/>
        <end position="359"/>
    </location>
</feature>
<sequence length="359" mass="42775">MKDYEIHIDEDLDAKSKQMLNDYWLIQDGIFLNKVAGIIKMHGIKQGELNTLLEKHAHCEINHGNCCECDKEMKDKIFLRSDFNYTFKSKVNNCSECREEFRRKNEKEWKEHQNRQEEKRKEKLAFFDEVVNEKKWLELPKNELNILYKLIENKTMNKIFANVFNGNRGDKSMWRYVYKFESLGFFNAIRNGIWVDKLEFDERINEAIKNLFLNKADSDKDREPSTALDELRFSLARKEYKQTINHPDYSGAFTLQRDVIFRAKEKYIYSGWIQTDGSINLRFTPVSNLQSSNVIQENIKNEPQLVGEIVKNMFNEIRNDTRELPTYEEAFGILDSNSDEDEDKDDENWDEDEDWDVPF</sequence>
<name>A0AAC9N5W9_9FLAO</name>
<evidence type="ECO:0000313" key="2">
    <source>
        <dbReference type="EMBL" id="AOW08939.1"/>
    </source>
</evidence>
<organism evidence="2 3">
    <name type="scientific">Flavobacterium gilvum</name>
    <dbReference type="NCBI Taxonomy" id="1492737"/>
    <lineage>
        <taxon>Bacteria</taxon>
        <taxon>Pseudomonadati</taxon>
        <taxon>Bacteroidota</taxon>
        <taxon>Flavobacteriia</taxon>
        <taxon>Flavobacteriales</taxon>
        <taxon>Flavobacteriaceae</taxon>
        <taxon>Flavobacterium</taxon>
    </lineage>
</organism>